<dbReference type="PROSITE" id="PS51371">
    <property type="entry name" value="CBS"/>
    <property type="match status" value="2"/>
</dbReference>
<dbReference type="PRINTS" id="PR00762">
    <property type="entry name" value="CLCHANNEL"/>
</dbReference>
<dbReference type="RefSeq" id="WP_151759090.1">
    <property type="nucleotide sequence ID" value="NZ_BKZW01000003.1"/>
</dbReference>
<comment type="caution">
    <text evidence="13">The sequence shown here is derived from an EMBL/GenBank/DDBJ whole genome shotgun (WGS) entry which is preliminary data.</text>
</comment>
<evidence type="ECO:0000256" key="11">
    <source>
        <dbReference type="SAM" id="Phobius"/>
    </source>
</evidence>
<keyword evidence="4 11" id="KW-1133">Transmembrane helix</keyword>
<reference evidence="13 14" key="1">
    <citation type="submission" date="2019-10" db="EMBL/GenBank/DDBJ databases">
        <title>Dictyobacter vulcani sp. nov., within the class Ktedonobacteria, isolated from soil of volcanic Mt. Zao.</title>
        <authorList>
            <person name="Zheng Y."/>
            <person name="Wang C.M."/>
            <person name="Sakai Y."/>
            <person name="Abe K."/>
            <person name="Yokota A."/>
            <person name="Yabe S."/>
        </authorList>
    </citation>
    <scope>NUCLEOTIDE SEQUENCE [LARGE SCALE GENOMIC DNA]</scope>
    <source>
        <strain evidence="13 14">W12</strain>
    </source>
</reference>
<keyword evidence="6 11" id="KW-0472">Membrane</keyword>
<evidence type="ECO:0000259" key="12">
    <source>
        <dbReference type="PROSITE" id="PS51371"/>
    </source>
</evidence>
<feature type="transmembrane region" description="Helical" evidence="11">
    <location>
        <begin position="73"/>
        <end position="93"/>
    </location>
</feature>
<evidence type="ECO:0000256" key="6">
    <source>
        <dbReference type="ARBA" id="ARBA00023136"/>
    </source>
</evidence>
<feature type="transmembrane region" description="Helical" evidence="11">
    <location>
        <begin position="282"/>
        <end position="306"/>
    </location>
</feature>
<feature type="transmembrane region" description="Helical" evidence="11">
    <location>
        <begin position="25"/>
        <end position="53"/>
    </location>
</feature>
<dbReference type="SMART" id="SM00116">
    <property type="entry name" value="CBS"/>
    <property type="match status" value="2"/>
</dbReference>
<dbReference type="Proteomes" id="UP000326912">
    <property type="component" value="Unassembled WGS sequence"/>
</dbReference>
<evidence type="ECO:0000256" key="9">
    <source>
        <dbReference type="ARBA" id="ARBA00023303"/>
    </source>
</evidence>
<dbReference type="AlphaFoldDB" id="A0A5J4KPI7"/>
<dbReference type="Pfam" id="PF00654">
    <property type="entry name" value="Voltage_CLC"/>
    <property type="match status" value="1"/>
</dbReference>
<dbReference type="Pfam" id="PF00571">
    <property type="entry name" value="CBS"/>
    <property type="match status" value="2"/>
</dbReference>
<comment type="subcellular location">
    <subcellularLocation>
        <location evidence="1">Membrane</location>
        <topology evidence="1">Multi-pass membrane protein</topology>
    </subcellularLocation>
</comment>
<feature type="transmembrane region" description="Helical" evidence="11">
    <location>
        <begin position="372"/>
        <end position="397"/>
    </location>
</feature>
<evidence type="ECO:0000256" key="4">
    <source>
        <dbReference type="ARBA" id="ARBA00022989"/>
    </source>
</evidence>
<dbReference type="EMBL" id="BKZW01000003">
    <property type="protein sequence ID" value="GER91304.1"/>
    <property type="molecule type" value="Genomic_DNA"/>
</dbReference>
<keyword evidence="2" id="KW-0813">Transport</keyword>
<keyword evidence="8" id="KW-0868">Chloride</keyword>
<evidence type="ECO:0000256" key="5">
    <source>
        <dbReference type="ARBA" id="ARBA00023065"/>
    </source>
</evidence>
<protein>
    <submittedName>
        <fullName evidence="13">Voltage-gated clc-type chloride channel</fullName>
    </submittedName>
</protein>
<dbReference type="InterPro" id="IPR014743">
    <property type="entry name" value="Cl-channel_core"/>
</dbReference>
<feature type="transmembrane region" description="Helical" evidence="11">
    <location>
        <begin position="318"/>
        <end position="340"/>
    </location>
</feature>
<dbReference type="PANTHER" id="PTHR43427">
    <property type="entry name" value="CHLORIDE CHANNEL PROTEIN CLC-E"/>
    <property type="match status" value="1"/>
</dbReference>
<feature type="transmembrane region" description="Helical" evidence="11">
    <location>
        <begin position="346"/>
        <end position="365"/>
    </location>
</feature>
<evidence type="ECO:0000313" key="13">
    <source>
        <dbReference type="EMBL" id="GER91304.1"/>
    </source>
</evidence>
<organism evidence="13 14">
    <name type="scientific">Dictyobacter vulcani</name>
    <dbReference type="NCBI Taxonomy" id="2607529"/>
    <lineage>
        <taxon>Bacteria</taxon>
        <taxon>Bacillati</taxon>
        <taxon>Chloroflexota</taxon>
        <taxon>Ktedonobacteria</taxon>
        <taxon>Ktedonobacterales</taxon>
        <taxon>Dictyobacteraceae</taxon>
        <taxon>Dictyobacter</taxon>
    </lineage>
</organism>
<feature type="transmembrane region" description="Helical" evidence="11">
    <location>
        <begin position="172"/>
        <end position="196"/>
    </location>
</feature>
<evidence type="ECO:0000256" key="1">
    <source>
        <dbReference type="ARBA" id="ARBA00004141"/>
    </source>
</evidence>
<dbReference type="Gene3D" id="3.90.1280.20">
    <property type="match status" value="1"/>
</dbReference>
<dbReference type="InterPro" id="IPR046342">
    <property type="entry name" value="CBS_dom_sf"/>
</dbReference>
<dbReference type="SUPFAM" id="SSF54631">
    <property type="entry name" value="CBS-domain pair"/>
    <property type="match status" value="1"/>
</dbReference>
<gene>
    <name evidence="13" type="ORF">KDW_54660</name>
</gene>
<dbReference type="CDD" id="cd02205">
    <property type="entry name" value="CBS_pair_SF"/>
    <property type="match status" value="1"/>
</dbReference>
<keyword evidence="3 11" id="KW-0812">Transmembrane</keyword>
<sequence length="635" mass="68213">MQKLERLGNAEALGKLGDFTTSSRVVVISLLALIIGIIGAFVALALLKLIGIFTNLFFFQRWGTDLVSPASNHLGPFVIIVPVIGALIIGFMARYGSERIRGHGIPEAIEAILINGSRIQPRVALLKPISSAISIGSGGPFGAEGPIIMTGGAVGSMIAQVFHLTSAERKTLLVAGAAAGMSATFASPVAAVLLAVELLLFEWKPRSMVPVAIASAAAAVMRRYIMGEGPLFPVPPHPLFIGPQGMLGCVVAGILAGGMAMLLTSAVYAAEDAFQRLPIHWMWWPAIGGLVIGIGGFIFPPALGVGYDTIHLLLQGDISVKLIVGILLVKSIIWAFSLGSGTSGGVLAPLLMMGGALGALETLFLPHEGLGFWPLISMAAILGGTMRSPFTGMIFALELTHDINALLPLMIACTIAHGFTVLFMRRSILTEKLSRRGYHLTREYATDPLEILFVRDVMRTAVVALSADMPQQELAHLLAKDHAQRGQRLYPVLDGEQHLIGVLTNSALASMRQQSEDHALDGHSLAQAVTPDPVVCYQDEPLRIVVYRMAETDLTVLPVVERNQPHKLVGLVSLTDLLKARVRNLHEERSRQRVLHLRTLFSPGRNSLTVDEVVAPALDQGDPEEVQEKTRDRSR</sequence>
<dbReference type="InterPro" id="IPR000644">
    <property type="entry name" value="CBS_dom"/>
</dbReference>
<evidence type="ECO:0000256" key="7">
    <source>
        <dbReference type="ARBA" id="ARBA00023173"/>
    </source>
</evidence>
<dbReference type="Gene3D" id="1.10.3080.10">
    <property type="entry name" value="Clc chloride channel"/>
    <property type="match status" value="1"/>
</dbReference>
<dbReference type="InterPro" id="IPR050368">
    <property type="entry name" value="ClC-type_chloride_channel"/>
</dbReference>
<evidence type="ECO:0000256" key="10">
    <source>
        <dbReference type="PROSITE-ProRule" id="PRU00703"/>
    </source>
</evidence>
<evidence type="ECO:0000256" key="3">
    <source>
        <dbReference type="ARBA" id="ARBA00022692"/>
    </source>
</evidence>
<evidence type="ECO:0000256" key="2">
    <source>
        <dbReference type="ARBA" id="ARBA00022448"/>
    </source>
</evidence>
<dbReference type="Gene3D" id="3.10.580.10">
    <property type="entry name" value="CBS-domain"/>
    <property type="match status" value="1"/>
</dbReference>
<keyword evidence="7" id="KW-0869">Chloride channel</keyword>
<name>A0A5J4KPI7_9CHLR</name>
<dbReference type="GO" id="GO:0034707">
    <property type="term" value="C:chloride channel complex"/>
    <property type="evidence" value="ECO:0007669"/>
    <property type="project" value="UniProtKB-KW"/>
</dbReference>
<dbReference type="SUPFAM" id="SSF81340">
    <property type="entry name" value="Clc chloride channel"/>
    <property type="match status" value="1"/>
</dbReference>
<keyword evidence="10" id="KW-0129">CBS domain</keyword>
<feature type="domain" description="CBS" evidence="12">
    <location>
        <begin position="529"/>
        <end position="588"/>
    </location>
</feature>
<feature type="domain" description="CBS" evidence="12">
    <location>
        <begin position="458"/>
        <end position="520"/>
    </location>
</feature>
<feature type="transmembrane region" description="Helical" evidence="11">
    <location>
        <begin position="403"/>
        <end position="424"/>
    </location>
</feature>
<dbReference type="PANTHER" id="PTHR43427:SF6">
    <property type="entry name" value="CHLORIDE CHANNEL PROTEIN CLC-E"/>
    <property type="match status" value="1"/>
</dbReference>
<evidence type="ECO:0000313" key="14">
    <source>
        <dbReference type="Proteomes" id="UP000326912"/>
    </source>
</evidence>
<proteinExistence type="predicted"/>
<dbReference type="InterPro" id="IPR001807">
    <property type="entry name" value="ClC"/>
</dbReference>
<accession>A0A5J4KPI7</accession>
<keyword evidence="14" id="KW-1185">Reference proteome</keyword>
<keyword evidence="9" id="KW-0407">Ion channel</keyword>
<feature type="transmembrane region" description="Helical" evidence="11">
    <location>
        <begin position="246"/>
        <end position="270"/>
    </location>
</feature>
<dbReference type="CDD" id="cd00400">
    <property type="entry name" value="Voltage_gated_ClC"/>
    <property type="match status" value="1"/>
</dbReference>
<evidence type="ECO:0000256" key="8">
    <source>
        <dbReference type="ARBA" id="ARBA00023214"/>
    </source>
</evidence>
<dbReference type="GO" id="GO:0005254">
    <property type="term" value="F:chloride channel activity"/>
    <property type="evidence" value="ECO:0007669"/>
    <property type="project" value="UniProtKB-KW"/>
</dbReference>
<keyword evidence="5" id="KW-0406">Ion transport</keyword>